<protein>
    <submittedName>
        <fullName evidence="1">Uncharacterized protein</fullName>
    </submittedName>
</protein>
<proteinExistence type="predicted"/>
<dbReference type="GeneID" id="87808562"/>
<dbReference type="RefSeq" id="XP_062627847.1">
    <property type="nucleotide sequence ID" value="XM_062771863.1"/>
</dbReference>
<accession>A0AAF0Y830</accession>
<organism evidence="1 2">
    <name type="scientific">Vanrija pseudolonga</name>
    <dbReference type="NCBI Taxonomy" id="143232"/>
    <lineage>
        <taxon>Eukaryota</taxon>
        <taxon>Fungi</taxon>
        <taxon>Dikarya</taxon>
        <taxon>Basidiomycota</taxon>
        <taxon>Agaricomycotina</taxon>
        <taxon>Tremellomycetes</taxon>
        <taxon>Trichosporonales</taxon>
        <taxon>Trichosporonaceae</taxon>
        <taxon>Vanrija</taxon>
    </lineage>
</organism>
<evidence type="ECO:0000313" key="1">
    <source>
        <dbReference type="EMBL" id="WOO81815.1"/>
    </source>
</evidence>
<gene>
    <name evidence="1" type="ORF">LOC62_04G005333</name>
</gene>
<dbReference type="Proteomes" id="UP000827549">
    <property type="component" value="Chromosome 4"/>
</dbReference>
<dbReference type="EMBL" id="CP086717">
    <property type="protein sequence ID" value="WOO81815.1"/>
    <property type="molecule type" value="Genomic_DNA"/>
</dbReference>
<name>A0AAF0Y830_9TREE</name>
<evidence type="ECO:0000313" key="2">
    <source>
        <dbReference type="Proteomes" id="UP000827549"/>
    </source>
</evidence>
<reference evidence="1" key="1">
    <citation type="submission" date="2023-10" db="EMBL/GenBank/DDBJ databases">
        <authorList>
            <person name="Noh H."/>
        </authorList>
    </citation>
    <scope>NUCLEOTIDE SEQUENCE</scope>
    <source>
        <strain evidence="1">DUCC4014</strain>
    </source>
</reference>
<dbReference type="AlphaFoldDB" id="A0AAF0Y830"/>
<keyword evidence="2" id="KW-1185">Reference proteome</keyword>
<sequence>MAVVASPPVTIDPTAFPTILDTIIAHSCASTLLALRATSKAFLERCNPRLVGHIILPHREHGAEWDGDGQCQDADVFPRPSPFPRLPMLLGYVRIMDQLSLVDHPEDLDGQLTGLETLRRMDGAWSAPQFNPSLTVVDFVNLVPEDPVWRDEINISIPTGPRRAVLHLRYDARDASQMGRFVALFDSGNVRDFVFVLWPINVHPSGGGEMRFLFGTIAQVLSDWRETEARSITLVGIGMCAGAPTDTESLWDAVEPFLTQTDRDAGGHRRHAVRFVAHQEWWDELGGRREIERVGPAWA</sequence>